<dbReference type="Pfam" id="PF02585">
    <property type="entry name" value="PIG-L"/>
    <property type="match status" value="1"/>
</dbReference>
<organism evidence="2 3">
    <name type="scientific">Micromonospora qiuiae</name>
    <dbReference type="NCBI Taxonomy" id="502268"/>
    <lineage>
        <taxon>Bacteria</taxon>
        <taxon>Bacillati</taxon>
        <taxon>Actinomycetota</taxon>
        <taxon>Actinomycetes</taxon>
        <taxon>Micromonosporales</taxon>
        <taxon>Micromonosporaceae</taxon>
        <taxon>Micromonospora</taxon>
    </lineage>
</organism>
<reference evidence="2 3" key="1">
    <citation type="submission" date="2021-01" db="EMBL/GenBank/DDBJ databases">
        <title>Whole genome shotgun sequence of Verrucosispora qiuiae NBRC 106684.</title>
        <authorList>
            <person name="Komaki H."/>
            <person name="Tamura T."/>
        </authorList>
    </citation>
    <scope>NUCLEOTIDE SEQUENCE [LARGE SCALE GENOMIC DNA]</scope>
    <source>
        <strain evidence="2 3">NBRC 106684</strain>
    </source>
</reference>
<name>A0ABQ4JEX4_9ACTN</name>
<dbReference type="InterPro" id="IPR024078">
    <property type="entry name" value="LmbE-like_dom_sf"/>
</dbReference>
<dbReference type="InterPro" id="IPR003737">
    <property type="entry name" value="GlcNAc_PI_deacetylase-related"/>
</dbReference>
<gene>
    <name evidence="2" type="ORF">Vqi01_39150</name>
</gene>
<dbReference type="EMBL" id="BOPC01000054">
    <property type="protein sequence ID" value="GIJ28753.1"/>
    <property type="molecule type" value="Genomic_DNA"/>
</dbReference>
<dbReference type="Proteomes" id="UP000653076">
    <property type="component" value="Unassembled WGS sequence"/>
</dbReference>
<protein>
    <submittedName>
        <fullName evidence="2">GlcNAc-PI de-N-acetylase</fullName>
    </submittedName>
</protein>
<keyword evidence="1" id="KW-0862">Zinc</keyword>
<evidence type="ECO:0000313" key="2">
    <source>
        <dbReference type="EMBL" id="GIJ28753.1"/>
    </source>
</evidence>
<keyword evidence="3" id="KW-1185">Reference proteome</keyword>
<evidence type="ECO:0000256" key="1">
    <source>
        <dbReference type="ARBA" id="ARBA00022833"/>
    </source>
</evidence>
<sequence length="295" mass="31736">MTHAATAKVSFNVALTVYVTEMMPAPQADSAPLVPLPRSFQRVMVIAAHPDDAEFSFGATVARLTGEGAQVTYLIVTDGAQGGEDPTVPARELTATRYAEQRQAARMLGVTDVVFLGLPDGLLNDTPELRLALTREIRRHRPELVLTHQPLRSLQFPIGASHPDHLAVGQAALNAVYPDARNPRAFPELLGEGLPAHRVAEVWVPGHEHTDLLIDVGRTAELKMAAILAHRSQFRGSQDPAADIQWVMERMRGNGPVIGCEYAEAYKRIITDAAAAAGPRPPAARQGAEVPAVAP</sequence>
<dbReference type="SUPFAM" id="SSF102588">
    <property type="entry name" value="LmbE-like"/>
    <property type="match status" value="1"/>
</dbReference>
<proteinExistence type="predicted"/>
<dbReference type="Gene3D" id="3.40.50.10320">
    <property type="entry name" value="LmbE-like"/>
    <property type="match status" value="1"/>
</dbReference>
<dbReference type="PANTHER" id="PTHR12993:SF28">
    <property type="entry name" value="LMBE FAMILY PROTEIN"/>
    <property type="match status" value="1"/>
</dbReference>
<accession>A0ABQ4JEX4</accession>
<dbReference type="PANTHER" id="PTHR12993">
    <property type="entry name" value="N-ACETYLGLUCOSAMINYL-PHOSPHATIDYLINOSITOL DE-N-ACETYLASE-RELATED"/>
    <property type="match status" value="1"/>
</dbReference>
<comment type="caution">
    <text evidence="2">The sequence shown here is derived from an EMBL/GenBank/DDBJ whole genome shotgun (WGS) entry which is preliminary data.</text>
</comment>
<evidence type="ECO:0000313" key="3">
    <source>
        <dbReference type="Proteomes" id="UP000653076"/>
    </source>
</evidence>